<reference evidence="8 9" key="1">
    <citation type="submission" date="2017-04" db="EMBL/GenBank/DDBJ databases">
        <title>Genome Sequence of the Model Brown-Rot Fungus Postia placenta SB12.</title>
        <authorList>
            <consortium name="DOE Joint Genome Institute"/>
            <person name="Gaskell J."/>
            <person name="Kersten P."/>
            <person name="Larrondo L.F."/>
            <person name="Canessa P."/>
            <person name="Martinez D."/>
            <person name="Hibbett D."/>
            <person name="Schmoll M."/>
            <person name="Kubicek C.P."/>
            <person name="Martinez A.T."/>
            <person name="Yadav J."/>
            <person name="Master E."/>
            <person name="Magnuson J.K."/>
            <person name="James T."/>
            <person name="Yaver D."/>
            <person name="Berka R."/>
            <person name="Labutti K."/>
            <person name="Lipzen A."/>
            <person name="Aerts A."/>
            <person name="Barry K."/>
            <person name="Henrissat B."/>
            <person name="Blanchette R."/>
            <person name="Grigoriev I."/>
            <person name="Cullen D."/>
        </authorList>
    </citation>
    <scope>NUCLEOTIDE SEQUENCE [LARGE SCALE GENOMIC DNA]</scope>
    <source>
        <strain evidence="8 9">MAD-698-R-SB12</strain>
    </source>
</reference>
<feature type="region of interest" description="Disordered" evidence="6">
    <location>
        <begin position="220"/>
        <end position="245"/>
    </location>
</feature>
<dbReference type="GeneID" id="36329567"/>
<feature type="region of interest" description="Disordered" evidence="6">
    <location>
        <begin position="95"/>
        <end position="166"/>
    </location>
</feature>
<dbReference type="PROSITE" id="PS50048">
    <property type="entry name" value="ZN2_CY6_FUNGAL_2"/>
    <property type="match status" value="1"/>
</dbReference>
<dbReference type="AlphaFoldDB" id="A0A1X6NA93"/>
<dbReference type="SMART" id="SM00066">
    <property type="entry name" value="GAL4"/>
    <property type="match status" value="1"/>
</dbReference>
<dbReference type="GO" id="GO:0008270">
    <property type="term" value="F:zinc ion binding"/>
    <property type="evidence" value="ECO:0007669"/>
    <property type="project" value="InterPro"/>
</dbReference>
<feature type="region of interest" description="Disordered" evidence="6">
    <location>
        <begin position="790"/>
        <end position="819"/>
    </location>
</feature>
<dbReference type="Pfam" id="PF00172">
    <property type="entry name" value="Zn_clus"/>
    <property type="match status" value="1"/>
</dbReference>
<dbReference type="CDD" id="cd12148">
    <property type="entry name" value="fungal_TF_MHR"/>
    <property type="match status" value="1"/>
</dbReference>
<evidence type="ECO:0000256" key="6">
    <source>
        <dbReference type="SAM" id="MobiDB-lite"/>
    </source>
</evidence>
<keyword evidence="4" id="KW-0804">Transcription</keyword>
<feature type="region of interest" description="Disordered" evidence="6">
    <location>
        <begin position="26"/>
        <end position="55"/>
    </location>
</feature>
<feature type="compositionally biased region" description="Low complexity" evidence="6">
    <location>
        <begin position="98"/>
        <end position="112"/>
    </location>
</feature>
<feature type="compositionally biased region" description="Polar residues" evidence="6">
    <location>
        <begin position="128"/>
        <end position="155"/>
    </location>
</feature>
<evidence type="ECO:0000313" key="9">
    <source>
        <dbReference type="Proteomes" id="UP000194127"/>
    </source>
</evidence>
<evidence type="ECO:0000256" key="1">
    <source>
        <dbReference type="ARBA" id="ARBA00022723"/>
    </source>
</evidence>
<dbReference type="SUPFAM" id="SSF57701">
    <property type="entry name" value="Zn2/Cys6 DNA-binding domain"/>
    <property type="match status" value="1"/>
</dbReference>
<dbReference type="Proteomes" id="UP000194127">
    <property type="component" value="Unassembled WGS sequence"/>
</dbReference>
<evidence type="ECO:0000256" key="3">
    <source>
        <dbReference type="ARBA" id="ARBA00023125"/>
    </source>
</evidence>
<dbReference type="PROSITE" id="PS00463">
    <property type="entry name" value="ZN2_CY6_FUNGAL_1"/>
    <property type="match status" value="1"/>
</dbReference>
<keyword evidence="9" id="KW-1185">Reference proteome</keyword>
<dbReference type="PANTHER" id="PTHR31668">
    <property type="entry name" value="GLUCOSE TRANSPORT TRANSCRIPTION REGULATOR RGT1-RELATED-RELATED"/>
    <property type="match status" value="1"/>
</dbReference>
<name>A0A1X6NA93_9APHY</name>
<dbReference type="STRING" id="670580.A0A1X6NA93"/>
<keyword evidence="1" id="KW-0479">Metal-binding</keyword>
<sequence>AHLQPYPGPPAPAYVMNHSYPINGSPYPSSPSPFHQPTASASPANGQPPHVPVGMPTHPAPYTYAVPHAPYHGYPSYPQYPGSVVMYGTPPVTHPDAARSPAAPSPTPIASSTGKRKRKSTVDDAYGGTSNELDPIDSSSDLPRGPTQNSGSGSAVDTKKRTKTQRACDSCRSRKIRCDVLSDADPPICQHCKQYGFECTFFLPITETRFKKKKLEEEAAAADKDKEGERSTSSPQGEHSKSSDVKIYGPTSATYMLHSQAMISSRAYESFDLRYHHSWDVSTEGDGVIRIHEPQQGELQLALPKPVDMRIERDTVEQLVNVYFAEVAPLLPVVTREEFIASSPPPPILLYTICLVAASGRDIPQPVYESLRYAVNSLIKAEDVLSTASIVNLQALLILAMCGDCHSQFVPNALSALWIRLGSAIRMAQDMGLHRTETLRQDVELRRRLWGICVISDRWISLTYGHPFMIDVQDCDVRLPSSGDASARYLDELVRLSLILGRVLKTIYTPAGLNVATDEQLHMLLRDLEQWKANLPEELQFQGQDTGRHGGVLFMLYATVNMIFWRVFMRISYACPAHLKFALTVEKFTELKQLTGQAIDWLDAHERLYDVWLLVAYCAVSCALVQYHTWARRKDPEAQLRLKKLRDCVRKWEASLSPDHMSARRKARLKTLADSLLYHTAEIIALLYEATQSPLNANEPPPLNPTSGVKGKPPLGGLVFQKDPSRPGGGVFVATMKPKESQVEGVPEGTIISDEGHEGEAPVPAVSGVRARNDSALSLPSASAMPGYAWPSSIAGSSQHGQAQLAQQQQQHPQPQGAQMVSYLPPDGSHSNVNPMLNDSYGSGNVQVLNVLDVPQASNNFMEQMMAAGGGILDGLPDGVGMFVEFSASFTSQQMCAFVLTVRQTSGTRTSSGSRHKQGNTSKT</sequence>
<keyword evidence="5" id="KW-0539">Nucleus</keyword>
<accession>A0A1X6NA93</accession>
<protein>
    <recommendedName>
        <fullName evidence="7">Zn(2)-C6 fungal-type domain-containing protein</fullName>
    </recommendedName>
</protein>
<evidence type="ECO:0000256" key="5">
    <source>
        <dbReference type="ARBA" id="ARBA00023242"/>
    </source>
</evidence>
<dbReference type="GO" id="GO:0006351">
    <property type="term" value="P:DNA-templated transcription"/>
    <property type="evidence" value="ECO:0007669"/>
    <property type="project" value="InterPro"/>
</dbReference>
<feature type="non-terminal residue" evidence="8">
    <location>
        <position position="1"/>
    </location>
</feature>
<evidence type="ECO:0000313" key="8">
    <source>
        <dbReference type="EMBL" id="OSX65430.1"/>
    </source>
</evidence>
<dbReference type="RefSeq" id="XP_024342224.1">
    <property type="nucleotide sequence ID" value="XM_024484618.1"/>
</dbReference>
<dbReference type="CDD" id="cd00067">
    <property type="entry name" value="GAL4"/>
    <property type="match status" value="1"/>
</dbReference>
<organism evidence="8 9">
    <name type="scientific">Postia placenta MAD-698-R-SB12</name>
    <dbReference type="NCBI Taxonomy" id="670580"/>
    <lineage>
        <taxon>Eukaryota</taxon>
        <taxon>Fungi</taxon>
        <taxon>Dikarya</taxon>
        <taxon>Basidiomycota</taxon>
        <taxon>Agaricomycotina</taxon>
        <taxon>Agaricomycetes</taxon>
        <taxon>Polyporales</taxon>
        <taxon>Adustoporiaceae</taxon>
        <taxon>Rhodonia</taxon>
    </lineage>
</organism>
<dbReference type="EMBL" id="KZ110593">
    <property type="protein sequence ID" value="OSX65430.1"/>
    <property type="molecule type" value="Genomic_DNA"/>
</dbReference>
<feature type="domain" description="Zn(2)-C6 fungal-type" evidence="7">
    <location>
        <begin position="167"/>
        <end position="201"/>
    </location>
</feature>
<dbReference type="PANTHER" id="PTHR31668:SF26">
    <property type="entry name" value="GLUCOSE TRANSPORT TRANSCRIPTION REGULATOR RGT1-RELATED"/>
    <property type="match status" value="1"/>
</dbReference>
<evidence type="ECO:0000259" key="7">
    <source>
        <dbReference type="PROSITE" id="PS50048"/>
    </source>
</evidence>
<dbReference type="GO" id="GO:0000981">
    <property type="term" value="F:DNA-binding transcription factor activity, RNA polymerase II-specific"/>
    <property type="evidence" value="ECO:0007669"/>
    <property type="project" value="InterPro"/>
</dbReference>
<proteinExistence type="predicted"/>
<dbReference type="SMART" id="SM00906">
    <property type="entry name" value="Fungal_trans"/>
    <property type="match status" value="1"/>
</dbReference>
<dbReference type="Pfam" id="PF04082">
    <property type="entry name" value="Fungal_trans"/>
    <property type="match status" value="1"/>
</dbReference>
<feature type="compositionally biased region" description="Basic and acidic residues" evidence="6">
    <location>
        <begin position="220"/>
        <end position="230"/>
    </location>
</feature>
<feature type="region of interest" description="Disordered" evidence="6">
    <location>
        <begin position="739"/>
        <end position="761"/>
    </location>
</feature>
<dbReference type="InterPro" id="IPR050797">
    <property type="entry name" value="Carb_Metab_Trans_Reg"/>
</dbReference>
<keyword evidence="3" id="KW-0238">DNA-binding</keyword>
<dbReference type="Gene3D" id="4.10.240.10">
    <property type="entry name" value="Zn(2)-C6 fungal-type DNA-binding domain"/>
    <property type="match status" value="1"/>
</dbReference>
<feature type="compositionally biased region" description="Polar residues" evidence="6">
    <location>
        <begin position="32"/>
        <end position="45"/>
    </location>
</feature>
<dbReference type="OrthoDB" id="4161332at2759"/>
<dbReference type="InterPro" id="IPR007219">
    <property type="entry name" value="XnlR_reg_dom"/>
</dbReference>
<dbReference type="GO" id="GO:0003677">
    <property type="term" value="F:DNA binding"/>
    <property type="evidence" value="ECO:0007669"/>
    <property type="project" value="UniProtKB-KW"/>
</dbReference>
<gene>
    <name evidence="8" type="ORF">POSPLADRAFT_1135855</name>
</gene>
<evidence type="ECO:0000256" key="4">
    <source>
        <dbReference type="ARBA" id="ARBA00023163"/>
    </source>
</evidence>
<dbReference type="InterPro" id="IPR001138">
    <property type="entry name" value="Zn2Cys6_DnaBD"/>
</dbReference>
<feature type="compositionally biased region" description="Low complexity" evidence="6">
    <location>
        <begin position="799"/>
        <end position="819"/>
    </location>
</feature>
<evidence type="ECO:0000256" key="2">
    <source>
        <dbReference type="ARBA" id="ARBA00023015"/>
    </source>
</evidence>
<dbReference type="InterPro" id="IPR036864">
    <property type="entry name" value="Zn2-C6_fun-type_DNA-bd_sf"/>
</dbReference>
<keyword evidence="2" id="KW-0805">Transcription regulation</keyword>